<accession>A0A9D1G1J4</accession>
<gene>
    <name evidence="2" type="ORF">IAA84_09930</name>
</gene>
<keyword evidence="1" id="KW-1133">Transmembrane helix</keyword>
<dbReference type="AlphaFoldDB" id="A0A9D1G1J4"/>
<reference evidence="2" key="2">
    <citation type="journal article" date="2021" name="PeerJ">
        <title>Extensive microbial diversity within the chicken gut microbiome revealed by metagenomics and culture.</title>
        <authorList>
            <person name="Gilroy R."/>
            <person name="Ravi A."/>
            <person name="Getino M."/>
            <person name="Pursley I."/>
            <person name="Horton D.L."/>
            <person name="Alikhan N.F."/>
            <person name="Baker D."/>
            <person name="Gharbi K."/>
            <person name="Hall N."/>
            <person name="Watson M."/>
            <person name="Adriaenssens E.M."/>
            <person name="Foster-Nyarko E."/>
            <person name="Jarju S."/>
            <person name="Secka A."/>
            <person name="Antonio M."/>
            <person name="Oren A."/>
            <person name="Chaudhuri R.R."/>
            <person name="La Ragione R."/>
            <person name="Hildebrand F."/>
            <person name="Pallen M.J."/>
        </authorList>
    </citation>
    <scope>NUCLEOTIDE SEQUENCE</scope>
    <source>
        <strain evidence="2">13766</strain>
    </source>
</reference>
<sequence length="158" mass="17355">MATRANSGLARICNYICVVLMLVILIFQFMPFWHYTDDEETFDTSIQSYVWFPGEYRELDDYLEEATANEDYEVGQIIGMPILVLVSGAVGIVLCIIKAKSALVSLLPAICGISGIWGFLAVPAFQLGSNWVVSLVLCIAVLLVSLVSLLSLAKKEKA</sequence>
<keyword evidence="1" id="KW-0472">Membrane</keyword>
<dbReference type="EMBL" id="DVJN01000191">
    <property type="protein sequence ID" value="HIS93322.1"/>
    <property type="molecule type" value="Genomic_DNA"/>
</dbReference>
<feature type="transmembrane region" description="Helical" evidence="1">
    <location>
        <begin position="131"/>
        <end position="153"/>
    </location>
</feature>
<proteinExistence type="predicted"/>
<organism evidence="2 3">
    <name type="scientific">Candidatus Alectryocaccomicrobium excrementavium</name>
    <dbReference type="NCBI Taxonomy" id="2840668"/>
    <lineage>
        <taxon>Bacteria</taxon>
        <taxon>Bacillati</taxon>
        <taxon>Bacillota</taxon>
        <taxon>Clostridia</taxon>
        <taxon>Candidatus Alectryocaccomicrobium</taxon>
    </lineage>
</organism>
<protein>
    <submittedName>
        <fullName evidence="2">Uncharacterized protein</fullName>
    </submittedName>
</protein>
<keyword evidence="1" id="KW-0812">Transmembrane</keyword>
<evidence type="ECO:0000313" key="3">
    <source>
        <dbReference type="Proteomes" id="UP000824140"/>
    </source>
</evidence>
<reference evidence="2" key="1">
    <citation type="submission" date="2020-10" db="EMBL/GenBank/DDBJ databases">
        <authorList>
            <person name="Gilroy R."/>
        </authorList>
    </citation>
    <scope>NUCLEOTIDE SEQUENCE</scope>
    <source>
        <strain evidence="2">13766</strain>
    </source>
</reference>
<comment type="caution">
    <text evidence="2">The sequence shown here is derived from an EMBL/GenBank/DDBJ whole genome shotgun (WGS) entry which is preliminary data.</text>
</comment>
<name>A0A9D1G1J4_9FIRM</name>
<feature type="transmembrane region" description="Helical" evidence="1">
    <location>
        <begin position="12"/>
        <end position="33"/>
    </location>
</feature>
<feature type="transmembrane region" description="Helical" evidence="1">
    <location>
        <begin position="77"/>
        <end position="97"/>
    </location>
</feature>
<dbReference type="Proteomes" id="UP000824140">
    <property type="component" value="Unassembled WGS sequence"/>
</dbReference>
<evidence type="ECO:0000256" key="1">
    <source>
        <dbReference type="SAM" id="Phobius"/>
    </source>
</evidence>
<evidence type="ECO:0000313" key="2">
    <source>
        <dbReference type="EMBL" id="HIS93322.1"/>
    </source>
</evidence>
<feature type="transmembrane region" description="Helical" evidence="1">
    <location>
        <begin position="104"/>
        <end position="125"/>
    </location>
</feature>